<dbReference type="AlphaFoldDB" id="A0A1X7N8Q8"/>
<evidence type="ECO:0000256" key="1">
    <source>
        <dbReference type="ARBA" id="ARBA00005187"/>
    </source>
</evidence>
<dbReference type="Pfam" id="PF00733">
    <property type="entry name" value="Asn_synthase"/>
    <property type="match status" value="1"/>
</dbReference>
<gene>
    <name evidence="6" type="ORF">SAMN04488700_1584</name>
</gene>
<feature type="domain" description="Asparagine synthetase" evidence="5">
    <location>
        <begin position="259"/>
        <end position="321"/>
    </location>
</feature>
<dbReference type="GO" id="GO:0005829">
    <property type="term" value="C:cytosol"/>
    <property type="evidence" value="ECO:0007669"/>
    <property type="project" value="TreeGrafter"/>
</dbReference>
<dbReference type="SUPFAM" id="SSF52402">
    <property type="entry name" value="Adenine nucleotide alpha hydrolases-like"/>
    <property type="match status" value="1"/>
</dbReference>
<name>A0A1X7N8Q8_9LACT</name>
<organism evidence="6 7">
    <name type="scientific">Carnobacterium iners</name>
    <dbReference type="NCBI Taxonomy" id="1073423"/>
    <lineage>
        <taxon>Bacteria</taxon>
        <taxon>Bacillati</taxon>
        <taxon>Bacillota</taxon>
        <taxon>Bacilli</taxon>
        <taxon>Lactobacillales</taxon>
        <taxon>Carnobacteriaceae</taxon>
        <taxon>Carnobacterium</taxon>
    </lineage>
</organism>
<dbReference type="InterPro" id="IPR001962">
    <property type="entry name" value="Asn_synthase"/>
</dbReference>
<comment type="pathway">
    <text evidence="1">Amino-acid biosynthesis; L-asparagine biosynthesis; L-asparagine from L-aspartate (L-Gln route): step 1/1.</text>
</comment>
<comment type="catalytic activity">
    <reaction evidence="4">
        <text>L-aspartate + L-glutamine + ATP + H2O = L-asparagine + L-glutamate + AMP + diphosphate + H(+)</text>
        <dbReference type="Rhea" id="RHEA:12228"/>
        <dbReference type="ChEBI" id="CHEBI:15377"/>
        <dbReference type="ChEBI" id="CHEBI:15378"/>
        <dbReference type="ChEBI" id="CHEBI:29985"/>
        <dbReference type="ChEBI" id="CHEBI:29991"/>
        <dbReference type="ChEBI" id="CHEBI:30616"/>
        <dbReference type="ChEBI" id="CHEBI:33019"/>
        <dbReference type="ChEBI" id="CHEBI:58048"/>
        <dbReference type="ChEBI" id="CHEBI:58359"/>
        <dbReference type="ChEBI" id="CHEBI:456215"/>
        <dbReference type="EC" id="6.3.5.4"/>
    </reaction>
</comment>
<sequence>MNVADNMKNILEEYPNYQETLFTKGYLITSNLFKELDLYPFYNNWNKEECGTFNNGMPVNIYYHKQQDYHVYEENGITAAIIGHAYNPFDMKYKEVEILKDCIQEYKKNEEAFLEKISELTGIHIIVINDNGNLIVLQDCAGMKACYYGIAKDDVCITSHPQLVGDIYNLEIDANVNELMQKWFFSLTGRYLPGDLSPYKLLKRLGPNTLIRYSEDFKLERFYPTERHPELSEDEYEESLNLIAKVLKNNIELCTLKWDVPAISLSGGMDSKTTLASANGFYDKYKYYSFHSKPQEIEDADAAHEICREIRVEHDIYAIPERNEDIQDFEILKKIILHNASYIDNPKDNEIRKFIYLSRLNDFDVELKSWVSEIGRAMWGKKYSVSLPETLTPRHFTIFQTRYFGSPKLLRHSDRSYEDYLQRINLTQPIYNYEHADLFYWEFRFGSWGSNVATTQDISRHMVTMPMNNRKLMDMFLWFPHEYRKKDMVNRKVIKISNNEIAKLDINVDNMYLRGKRVFIEKIYYHYRTFFYRSK</sequence>
<evidence type="ECO:0000256" key="2">
    <source>
        <dbReference type="ARBA" id="ARBA00012737"/>
    </source>
</evidence>
<dbReference type="Proteomes" id="UP000193435">
    <property type="component" value="Unassembled WGS sequence"/>
</dbReference>
<evidence type="ECO:0000313" key="6">
    <source>
        <dbReference type="EMBL" id="SMH33909.1"/>
    </source>
</evidence>
<evidence type="ECO:0000256" key="4">
    <source>
        <dbReference type="ARBA" id="ARBA00048741"/>
    </source>
</evidence>
<reference evidence="6 7" key="1">
    <citation type="submission" date="2017-04" db="EMBL/GenBank/DDBJ databases">
        <authorList>
            <person name="Afonso C.L."/>
            <person name="Miller P.J."/>
            <person name="Scott M.A."/>
            <person name="Spackman E."/>
            <person name="Goraichik I."/>
            <person name="Dimitrov K.M."/>
            <person name="Suarez D.L."/>
            <person name="Swayne D.E."/>
        </authorList>
    </citation>
    <scope>NUCLEOTIDE SEQUENCE [LARGE SCALE GENOMIC DNA]</scope>
    <source>
        <strain evidence="6 7">LMG26642</strain>
    </source>
</reference>
<evidence type="ECO:0000259" key="5">
    <source>
        <dbReference type="Pfam" id="PF00733"/>
    </source>
</evidence>
<evidence type="ECO:0000313" key="7">
    <source>
        <dbReference type="Proteomes" id="UP000193435"/>
    </source>
</evidence>
<dbReference type="STRING" id="1073423.SAMN04488700_1584"/>
<dbReference type="InterPro" id="IPR014729">
    <property type="entry name" value="Rossmann-like_a/b/a_fold"/>
</dbReference>
<evidence type="ECO:0000256" key="3">
    <source>
        <dbReference type="ARBA" id="ARBA00022888"/>
    </source>
</evidence>
<dbReference type="Gene3D" id="3.40.50.620">
    <property type="entry name" value="HUPs"/>
    <property type="match status" value="1"/>
</dbReference>
<dbReference type="RefSeq" id="WP_143062517.1">
    <property type="nucleotide sequence ID" value="NZ_FOAH01000035.1"/>
</dbReference>
<dbReference type="GO" id="GO:0004066">
    <property type="term" value="F:asparagine synthase (glutamine-hydrolyzing) activity"/>
    <property type="evidence" value="ECO:0007669"/>
    <property type="project" value="UniProtKB-EC"/>
</dbReference>
<dbReference type="PANTHER" id="PTHR43284:SF1">
    <property type="entry name" value="ASPARAGINE SYNTHETASE"/>
    <property type="match status" value="1"/>
</dbReference>
<dbReference type="EC" id="6.3.5.4" evidence="2"/>
<proteinExistence type="predicted"/>
<keyword evidence="3" id="KW-0061">Asparagine biosynthesis</keyword>
<keyword evidence="3" id="KW-0028">Amino-acid biosynthesis</keyword>
<dbReference type="GO" id="GO:0006529">
    <property type="term" value="P:asparagine biosynthetic process"/>
    <property type="evidence" value="ECO:0007669"/>
    <property type="project" value="UniProtKB-KW"/>
</dbReference>
<dbReference type="PANTHER" id="PTHR43284">
    <property type="entry name" value="ASPARAGINE SYNTHETASE (GLUTAMINE-HYDROLYZING)"/>
    <property type="match status" value="1"/>
</dbReference>
<dbReference type="InterPro" id="IPR051786">
    <property type="entry name" value="ASN_synthetase/amidase"/>
</dbReference>
<protein>
    <recommendedName>
        <fullName evidence="2">asparagine synthase (glutamine-hydrolyzing)</fullName>
        <ecNumber evidence="2">6.3.5.4</ecNumber>
    </recommendedName>
</protein>
<keyword evidence="7" id="KW-1185">Reference proteome</keyword>
<dbReference type="EMBL" id="FXBJ01000002">
    <property type="protein sequence ID" value="SMH33909.1"/>
    <property type="molecule type" value="Genomic_DNA"/>
</dbReference>
<accession>A0A1X7N8Q8</accession>
<dbReference type="OrthoDB" id="2462219at2"/>